<dbReference type="Proteomes" id="UP000000267">
    <property type="component" value="Unassembled WGS sequence"/>
</dbReference>
<dbReference type="EMBL" id="DS480383">
    <property type="protein sequence ID" value="EDO18959.1"/>
    <property type="molecule type" value="Genomic_DNA"/>
</dbReference>
<evidence type="ECO:0000256" key="4">
    <source>
        <dbReference type="ARBA" id="ARBA00022792"/>
    </source>
</evidence>
<comment type="subcellular location">
    <subcellularLocation>
        <location evidence="1">Mitochondrion inner membrane</location>
        <topology evidence="1">Multi-pass membrane protein</topology>
    </subcellularLocation>
</comment>
<dbReference type="InParanoid" id="A7TFE5"/>
<sequence length="526" mass="58289">MALYTPPEKSDNSGQASTSTKKGNEGDDLDDSKRFFVRPSIGLKMWGPLVPASDNRAGLWTLIGLQTGIGVLCMIRFRQLRKLNTISKNVIKKDIAEIPSLNRFSQSHGTVYVPKPMMEMSGNTAASPNSAAISNSGATTISNIETQNISNNNSNTIDTGSNDSNNKNNNIAASNAETNTNSPAMAASTTLPINTAAYSSLNVVSQGLNNKGFQGSEGKWRYSSSRSSRFGNFKSFMFFLAGSVVLFQSFLEAARMTLLKYDPWREEAKSVREKKFFNDIILFYHEGIDPTKIKVKDAASGNALSTNIPQVKQSVALVRAQAEAENPIIKWYGPLDYKPMSFNDFLDRLEFQLDMRVSLDNRRSTAVSKSFTSQFKHTEEELDSLINNNEKNRQLTLEGKLSPPKNNSVPEFDVIKENTKDGTIPLRGIVFQHEQTSPDDIDLEETWSLYNPWMNLALDTSLSIKFLPTVMTQDEIEGNSNDTKNNENIQNIKNNDDDDLDTHDTSKNSSSSSSSSATEEPETTQP</sequence>
<dbReference type="GO" id="GO:0031942">
    <property type="term" value="C:i-AAA complex"/>
    <property type="evidence" value="ECO:0007669"/>
    <property type="project" value="EnsemblFungi"/>
</dbReference>
<evidence type="ECO:0000313" key="9">
    <source>
        <dbReference type="EMBL" id="EDO18959.1"/>
    </source>
</evidence>
<organism evidence="10">
    <name type="scientific">Vanderwaltozyma polyspora (strain ATCC 22028 / DSM 70294 / BCRC 21397 / CBS 2163 / NBRC 10782 / NRRL Y-8283 / UCD 57-17)</name>
    <name type="common">Kluyveromyces polysporus</name>
    <dbReference type="NCBI Taxonomy" id="436907"/>
    <lineage>
        <taxon>Eukaryota</taxon>
        <taxon>Fungi</taxon>
        <taxon>Dikarya</taxon>
        <taxon>Ascomycota</taxon>
        <taxon>Saccharomycotina</taxon>
        <taxon>Saccharomycetes</taxon>
        <taxon>Saccharomycetales</taxon>
        <taxon>Saccharomycetaceae</taxon>
        <taxon>Vanderwaltozyma</taxon>
    </lineage>
</organism>
<dbReference type="GO" id="GO:0051787">
    <property type="term" value="F:misfolded protein binding"/>
    <property type="evidence" value="ECO:0007669"/>
    <property type="project" value="EnsemblFungi"/>
</dbReference>
<evidence type="ECO:0000256" key="5">
    <source>
        <dbReference type="ARBA" id="ARBA00022989"/>
    </source>
</evidence>
<comment type="similarity">
    <text evidence="2">Belongs to the MGR1 family.</text>
</comment>
<proteinExistence type="inferred from homology"/>
<dbReference type="RefSeq" id="XP_001646817.1">
    <property type="nucleotide sequence ID" value="XM_001646767.1"/>
</dbReference>
<keyword evidence="10" id="KW-1185">Reference proteome</keyword>
<name>A7TFE5_VANPO</name>
<evidence type="ECO:0000313" key="10">
    <source>
        <dbReference type="Proteomes" id="UP000000267"/>
    </source>
</evidence>
<dbReference type="OrthoDB" id="4087899at2759"/>
<evidence type="ECO:0000256" key="8">
    <source>
        <dbReference type="SAM" id="MobiDB-lite"/>
    </source>
</evidence>
<keyword evidence="6" id="KW-0496">Mitochondrion</keyword>
<feature type="region of interest" description="Disordered" evidence="8">
    <location>
        <begin position="476"/>
        <end position="526"/>
    </location>
</feature>
<dbReference type="HOGENOM" id="CLU_039216_0_0_1"/>
<dbReference type="PhylomeDB" id="A7TFE5"/>
<accession>A7TFE5</accession>
<evidence type="ECO:0000256" key="2">
    <source>
        <dbReference type="ARBA" id="ARBA00009782"/>
    </source>
</evidence>
<feature type="compositionally biased region" description="Low complexity" evidence="8">
    <location>
        <begin position="145"/>
        <end position="176"/>
    </location>
</feature>
<dbReference type="KEGG" id="vpo:Kpol_2002p29"/>
<evidence type="ECO:0000256" key="6">
    <source>
        <dbReference type="ARBA" id="ARBA00023128"/>
    </source>
</evidence>
<feature type="compositionally biased region" description="Polar residues" evidence="8">
    <location>
        <begin position="12"/>
        <end position="21"/>
    </location>
</feature>
<evidence type="ECO:0000256" key="3">
    <source>
        <dbReference type="ARBA" id="ARBA00022692"/>
    </source>
</evidence>
<evidence type="ECO:0000256" key="1">
    <source>
        <dbReference type="ARBA" id="ARBA00004448"/>
    </source>
</evidence>
<keyword evidence="3" id="KW-0812">Transmembrane</keyword>
<dbReference type="eggNOG" id="ENOG502QR67">
    <property type="taxonomic scope" value="Eukaryota"/>
</dbReference>
<keyword evidence="4" id="KW-0999">Mitochondrion inner membrane</keyword>
<feature type="region of interest" description="Disordered" evidence="8">
    <location>
        <begin position="1"/>
        <end position="31"/>
    </location>
</feature>
<dbReference type="GeneID" id="5547282"/>
<keyword evidence="7" id="KW-0472">Membrane</keyword>
<protein>
    <recommendedName>
        <fullName evidence="11">Mitochondrial inner membrane i-AAA protease complex subunit MGR1</fullName>
    </recommendedName>
</protein>
<dbReference type="GO" id="GO:0006515">
    <property type="term" value="P:protein quality control for misfolded or incompletely synthesized proteins"/>
    <property type="evidence" value="ECO:0007669"/>
    <property type="project" value="EnsemblFungi"/>
</dbReference>
<dbReference type="InterPro" id="IPR013911">
    <property type="entry name" value="i-AAA_Mgr1"/>
</dbReference>
<feature type="compositionally biased region" description="Low complexity" evidence="8">
    <location>
        <begin position="507"/>
        <end position="516"/>
    </location>
</feature>
<dbReference type="Pfam" id="PF08602">
    <property type="entry name" value="Mgr1"/>
    <property type="match status" value="1"/>
</dbReference>
<gene>
    <name evidence="9" type="ORF">Kpol_2002p29</name>
</gene>
<reference evidence="9 10" key="1">
    <citation type="journal article" date="2007" name="Proc. Natl. Acad. Sci. U.S.A.">
        <title>Independent sorting-out of thousands of duplicated gene pairs in two yeast species descended from a whole-genome duplication.</title>
        <authorList>
            <person name="Scannell D.R."/>
            <person name="Frank A.C."/>
            <person name="Conant G.C."/>
            <person name="Byrne K.P."/>
            <person name="Woolfit M."/>
            <person name="Wolfe K.H."/>
        </authorList>
    </citation>
    <scope>NUCLEOTIDE SEQUENCE [LARGE SCALE GENOMIC DNA]</scope>
    <source>
        <strain evidence="10">ATCC 22028 / DSM 70294 / BCRC 21397 / CBS 2163 / NBRC 10782 / NRRL Y-8283 / UCD 57-17</strain>
    </source>
</reference>
<dbReference type="FunCoup" id="A7TFE5">
    <property type="interactions" value="67"/>
</dbReference>
<evidence type="ECO:0008006" key="11">
    <source>
        <dbReference type="Google" id="ProtNLM"/>
    </source>
</evidence>
<feature type="region of interest" description="Disordered" evidence="8">
    <location>
        <begin position="145"/>
        <end position="183"/>
    </location>
</feature>
<dbReference type="OMA" id="FYHEGID"/>
<keyword evidence="5" id="KW-1133">Transmembrane helix</keyword>
<evidence type="ECO:0000256" key="7">
    <source>
        <dbReference type="ARBA" id="ARBA00023136"/>
    </source>
</evidence>
<dbReference type="AlphaFoldDB" id="A7TFE5"/>